<comment type="caution">
    <text evidence="3">The sequence shown here is derived from an EMBL/GenBank/DDBJ whole genome shotgun (WGS) entry which is preliminary data.</text>
</comment>
<dbReference type="InterPro" id="IPR036890">
    <property type="entry name" value="HATPase_C_sf"/>
</dbReference>
<dbReference type="Pfam" id="PF02518">
    <property type="entry name" value="HATPase_c"/>
    <property type="match status" value="1"/>
</dbReference>
<evidence type="ECO:0000313" key="3">
    <source>
        <dbReference type="EMBL" id="RGM48722.1"/>
    </source>
</evidence>
<evidence type="ECO:0000259" key="2">
    <source>
        <dbReference type="Pfam" id="PF02518"/>
    </source>
</evidence>
<dbReference type="RefSeq" id="WP_117715094.1">
    <property type="nucleotide sequence ID" value="NZ_QSTI01000013.1"/>
</dbReference>
<dbReference type="Proteomes" id="UP000260717">
    <property type="component" value="Unassembled WGS sequence"/>
</dbReference>
<feature type="domain" description="Histidine kinase/HSP90-like ATPase" evidence="2">
    <location>
        <begin position="603"/>
        <end position="706"/>
    </location>
</feature>
<name>A0A3E4X2K2_9FIRM</name>
<keyword evidence="3" id="KW-0547">Nucleotide-binding</keyword>
<dbReference type="GO" id="GO:0005524">
    <property type="term" value="F:ATP binding"/>
    <property type="evidence" value="ECO:0007669"/>
    <property type="project" value="UniProtKB-KW"/>
</dbReference>
<reference evidence="3 4" key="1">
    <citation type="submission" date="2018-08" db="EMBL/GenBank/DDBJ databases">
        <title>A genome reference for cultivated species of the human gut microbiota.</title>
        <authorList>
            <person name="Zou Y."/>
            <person name="Xue W."/>
            <person name="Luo G."/>
        </authorList>
    </citation>
    <scope>NUCLEOTIDE SEQUENCE [LARGE SCALE GENOMIC DNA]</scope>
    <source>
        <strain evidence="3 4">OM08-12AT</strain>
    </source>
</reference>
<protein>
    <submittedName>
        <fullName evidence="3">ATP-binding protein</fullName>
    </submittedName>
</protein>
<dbReference type="SUPFAM" id="SSF55874">
    <property type="entry name" value="ATPase domain of HSP90 chaperone/DNA topoisomerase II/histidine kinase"/>
    <property type="match status" value="2"/>
</dbReference>
<dbReference type="AlphaFoldDB" id="A0A3E4X2K2"/>
<dbReference type="EMBL" id="QSTI01000013">
    <property type="protein sequence ID" value="RGM48722.1"/>
    <property type="molecule type" value="Genomic_DNA"/>
</dbReference>
<gene>
    <name evidence="3" type="ORF">DXC13_09260</name>
</gene>
<evidence type="ECO:0000313" key="4">
    <source>
        <dbReference type="Proteomes" id="UP000260717"/>
    </source>
</evidence>
<organism evidence="3 4">
    <name type="scientific">Agathobacter rectalis</name>
    <dbReference type="NCBI Taxonomy" id="39491"/>
    <lineage>
        <taxon>Bacteria</taxon>
        <taxon>Bacillati</taxon>
        <taxon>Bacillota</taxon>
        <taxon>Clostridia</taxon>
        <taxon>Lachnospirales</taxon>
        <taxon>Lachnospiraceae</taxon>
        <taxon>Agathobacter</taxon>
    </lineage>
</organism>
<keyword evidence="1" id="KW-0175">Coiled coil</keyword>
<dbReference type="Gene3D" id="3.30.565.10">
    <property type="entry name" value="Histidine kinase-like ATPase, C-terminal domain"/>
    <property type="match status" value="2"/>
</dbReference>
<evidence type="ECO:0000256" key="1">
    <source>
        <dbReference type="SAM" id="Coils"/>
    </source>
</evidence>
<keyword evidence="3" id="KW-0067">ATP-binding</keyword>
<dbReference type="InterPro" id="IPR003594">
    <property type="entry name" value="HATPase_dom"/>
</dbReference>
<accession>A0A3E4X2K2</accession>
<sequence length="711" mass="81875">MEELKYVIEDSTIAELLGVQNFSTDEAAILELVKNAYDANALNLKITFQNDTLRFEDNGIGMNADDIKKHWMHIGKSSKEYEIIDENNKKRIQAGSKGVGRFALSRLGYRVCLKSKKIDSVGVIWKTDWNTSVLDENYDIHTKGTDIEIIGLREKWNKKRIENLNKYLERTYHDTSMEIRIISDNYDKIVVEHFPKAKVGINCRSNIVLKYANGVLVTTVESDEFENEALKYCTGIDIKKFEKKTDVVNELKGNKITELLDDGIQNIINNIGEFSANLYFNIVSSKEEKEKFLYKYLNTQENIESGIILYRNAFSISSYEGKKDWLGFGKRSRKSPAAASHPTGAWRVRENQMAGYVMIDKKKNAVLQDMANRQGLDENIYYQLFVEIILIGIKEFERYRQNIVRKINVKNQVEEQKATPISDRVLNRPTSVSGLTKEEAKQLATEIKSYKKEGKQYQKDKEAVEARYKYDVRILNVLATTGLKASSIAHEMKNDRNAIYDNYNNIVDALKEYGMWDELNSSEKTRKSYKNVPYLLESNDVVGKKLVTFMDTMLEEIEKKQFEIRYQSIADILTVIKKVWERDYAWLSIEIIMDEDIVYQISEDILQVIFDNLILNSVQQNENTQKLMITISINETNGFLNIKYCDNGKGLDDKYKTDPMKILEVHETTRTNGHGLGMWIVNNTCTMSGGEIQKIGGEKGFEIEFTIGGKI</sequence>
<proteinExistence type="predicted"/>
<feature type="coiled-coil region" evidence="1">
    <location>
        <begin position="440"/>
        <end position="467"/>
    </location>
</feature>
<dbReference type="Pfam" id="PF13589">
    <property type="entry name" value="HATPase_c_3"/>
    <property type="match status" value="1"/>
</dbReference>